<gene>
    <name evidence="1" type="ORF">JTE90_010970</name>
</gene>
<evidence type="ECO:0000313" key="1">
    <source>
        <dbReference type="EMBL" id="KAG8173126.1"/>
    </source>
</evidence>
<sequence>MGPLCPLNVVPSVNFGLRGKRGLVRATYPFPSVPYQLPRWVMRQTMVVTGEGEIGVFKFRRGSLRNGYHIQGRQQARKLPTPGTGR</sequence>
<dbReference type="AlphaFoldDB" id="A0AAV6TNF8"/>
<organism evidence="1 2">
    <name type="scientific">Oedothorax gibbosus</name>
    <dbReference type="NCBI Taxonomy" id="931172"/>
    <lineage>
        <taxon>Eukaryota</taxon>
        <taxon>Metazoa</taxon>
        <taxon>Ecdysozoa</taxon>
        <taxon>Arthropoda</taxon>
        <taxon>Chelicerata</taxon>
        <taxon>Arachnida</taxon>
        <taxon>Araneae</taxon>
        <taxon>Araneomorphae</taxon>
        <taxon>Entelegynae</taxon>
        <taxon>Araneoidea</taxon>
        <taxon>Linyphiidae</taxon>
        <taxon>Erigoninae</taxon>
        <taxon>Oedothorax</taxon>
    </lineage>
</organism>
<keyword evidence="2" id="KW-1185">Reference proteome</keyword>
<proteinExistence type="predicted"/>
<dbReference type="Proteomes" id="UP000827092">
    <property type="component" value="Unassembled WGS sequence"/>
</dbReference>
<comment type="caution">
    <text evidence="1">The sequence shown here is derived from an EMBL/GenBank/DDBJ whole genome shotgun (WGS) entry which is preliminary data.</text>
</comment>
<dbReference type="EMBL" id="JAFNEN010002047">
    <property type="protein sequence ID" value="KAG8173126.1"/>
    <property type="molecule type" value="Genomic_DNA"/>
</dbReference>
<name>A0AAV6TNF8_9ARAC</name>
<accession>A0AAV6TNF8</accession>
<reference evidence="1 2" key="1">
    <citation type="journal article" date="2022" name="Nat. Ecol. Evol.">
        <title>A masculinizing supergene underlies an exaggerated male reproductive morph in a spider.</title>
        <authorList>
            <person name="Hendrickx F."/>
            <person name="De Corte Z."/>
            <person name="Sonet G."/>
            <person name="Van Belleghem S.M."/>
            <person name="Kostlbacher S."/>
            <person name="Vangestel C."/>
        </authorList>
    </citation>
    <scope>NUCLEOTIDE SEQUENCE [LARGE SCALE GENOMIC DNA]</scope>
    <source>
        <strain evidence="1">W744_W776</strain>
    </source>
</reference>
<protein>
    <submittedName>
        <fullName evidence="1">Uncharacterized protein</fullName>
    </submittedName>
</protein>
<evidence type="ECO:0000313" key="2">
    <source>
        <dbReference type="Proteomes" id="UP000827092"/>
    </source>
</evidence>